<feature type="compositionally biased region" description="Basic and acidic residues" evidence="5">
    <location>
        <begin position="434"/>
        <end position="458"/>
    </location>
</feature>
<evidence type="ECO:0000256" key="6">
    <source>
        <dbReference type="SAM" id="Phobius"/>
    </source>
</evidence>
<dbReference type="Pfam" id="PF07524">
    <property type="entry name" value="Bromo_TP"/>
    <property type="match status" value="1"/>
</dbReference>
<dbReference type="Proteomes" id="UP000005203">
    <property type="component" value="Linkage group LG2"/>
</dbReference>
<dbReference type="RefSeq" id="XP_026302192.1">
    <property type="nucleotide sequence ID" value="XM_026446407.1"/>
</dbReference>
<evidence type="ECO:0000256" key="3">
    <source>
        <dbReference type="ARBA" id="ARBA00023163"/>
    </source>
</evidence>
<dbReference type="CTD" id="83860"/>
<feature type="compositionally biased region" description="Basic and acidic residues" evidence="5">
    <location>
        <begin position="731"/>
        <end position="743"/>
    </location>
</feature>
<dbReference type="AlphaFoldDB" id="A0A7M7MWX0"/>
<evidence type="ECO:0000313" key="9">
    <source>
        <dbReference type="Proteomes" id="UP000005203"/>
    </source>
</evidence>
<protein>
    <submittedName>
        <fullName evidence="10">Transcription initiation factor TFIID subunit 3-like isoform X1</fullName>
    </submittedName>
</protein>
<proteinExistence type="predicted"/>
<keyword evidence="4" id="KW-0539">Nucleus</keyword>
<dbReference type="InterPro" id="IPR006565">
    <property type="entry name" value="BTP"/>
</dbReference>
<name>A0A7M7MWX0_APIME</name>
<feature type="compositionally biased region" description="Basic and acidic residues" evidence="5">
    <location>
        <begin position="402"/>
        <end position="424"/>
    </location>
</feature>
<evidence type="ECO:0000259" key="7">
    <source>
        <dbReference type="SMART" id="SM00576"/>
    </source>
</evidence>
<dbReference type="PANTHER" id="PTHR46452">
    <property type="entry name" value="TRANSCRIPTION INITIATION FACTOR TFIID SUBUNIT 3"/>
    <property type="match status" value="1"/>
</dbReference>
<dbReference type="KEGG" id="ame:727574"/>
<dbReference type="PANTHER" id="PTHR46452:SF1">
    <property type="entry name" value="TRANSCRIPTION INITIATION FACTOR TFIID SUBUNIT 3"/>
    <property type="match status" value="1"/>
</dbReference>
<dbReference type="EnsemblMetazoa" id="XM_026446407">
    <property type="protein sequence ID" value="XP_026302192"/>
    <property type="gene ID" value="LOC727574"/>
</dbReference>
<feature type="compositionally biased region" description="Basic and acidic residues" evidence="5">
    <location>
        <begin position="847"/>
        <end position="858"/>
    </location>
</feature>
<dbReference type="GeneID" id="727574"/>
<dbReference type="CDD" id="cd22916">
    <property type="entry name" value="HFD_TAF3"/>
    <property type="match status" value="1"/>
</dbReference>
<reference evidence="10" key="2">
    <citation type="submission" date="2025-04" db="UniProtKB">
        <authorList>
            <consortium name="RefSeq"/>
        </authorList>
    </citation>
    <scope>IDENTIFICATION</scope>
    <source>
        <strain evidence="10">DH4</strain>
        <tissue evidence="10">Whole body</tissue>
    </source>
</reference>
<gene>
    <name evidence="10" type="primary">LOC727574</name>
</gene>
<feature type="transmembrane region" description="Helical" evidence="6">
    <location>
        <begin position="1002"/>
        <end position="1019"/>
    </location>
</feature>
<keyword evidence="6" id="KW-0472">Membrane</keyword>
<keyword evidence="6" id="KW-0812">Transmembrane</keyword>
<accession>A0A7M7MWX0</accession>
<feature type="compositionally biased region" description="Low complexity" evidence="5">
    <location>
        <begin position="698"/>
        <end position="713"/>
    </location>
</feature>
<sequence length="1035" mass="117275">MATNLKMSTEYSRSVLRMVVAQICQIIGWHSINSTPLEFMVDLMQEYILRISKLTHQYAEILGRTEANLDDLGLAFQNMNIDIQELTEYIKNVDSVPCPIAVPKFPIQRENHLNFLKPGSREVVTRPVHIHEHLPAMFPDTEEEYIAEKAENIMNGSSDLTLSNGTSSNSSINISPHRMSPQVVFKRPGDPVSLESPIVKRVKVLEEGRPLREIHSVMMTTSGFLSPAREGKLPEARTPHQTRSDSPQPSSYPMVPPELKYDKKPKKIIKKGLEDCKLDKENKKKNRAKELFKPDKTDDNKIKKLAGMKELAKLKPLKSIGGKLQSTMPSSSSRPSTPKLISPKTVGSPKLQKTIQPKTKPEKIIDLTGRSPPSNERKEDNIDKLPSEPDKQKLNIFKKISKPREDKDKDISEQHKYKELDSRESSPALVIDENIDKQTLRNDIDVKREDKKTPHTPDVHLQPDGGELIDLQSPGSDVYMFDDMSPPGTPSTPRTPELNMPTTPTDHKKKRKEKLNKKREIKSRSPKHYISPKKKKTSKDIADMRLPFFQTKSINDVPEQDILDRPKTPQAPEPQISKEPSFPPTLPFPFFPTFPPAPGLIPHPMFPRFPLPIGRGSSGPHPTMSNLPLPPRFINLPPKSEDFSTLPKSKSVDRDKLPSIPTSTEATLSMTKHEKTEKEKGDKPKAIKQDKEIPSPVPTSTVAPPLSSALAAPITYPKPVPIVPLLSSKTPKVEKQDKCDKKSKEHKKEKKDKLKKKKDKKEKHKEKGDKIKEKKDKIDKKEKIDKIKEKREKKDKRKEKEKEDKNFEAVPKITLKLGTASPRPPTPDTAPMKKMEMCYRTIKTLLKKPEDETKREPSPELAKISALVTRPPKQKSASKKTEEGTLDGSPALPTDTFSANLTSVPLATVPRAKKSLFKALPQRETPSSQFDPTPKLPTPLMQQQPPYYFRRKQMQLLKRMMLRKTKKMAGLRCPQHQPLLWIKVVIKFGYVLHVVIKMMDHLWLVVMIAMHGIIGYVLGCKYHQLITKIGIVVIV</sequence>
<feature type="compositionally biased region" description="Basic residues" evidence="5">
    <location>
        <begin position="507"/>
        <end position="537"/>
    </location>
</feature>
<feature type="compositionally biased region" description="Basic and acidic residues" evidence="5">
    <location>
        <begin position="765"/>
        <end position="807"/>
    </location>
</feature>
<feature type="compositionally biased region" description="Low complexity" evidence="5">
    <location>
        <begin position="326"/>
        <end position="338"/>
    </location>
</feature>
<keyword evidence="2" id="KW-0805">Transcription regulation</keyword>
<feature type="region of interest" description="Disordered" evidence="5">
    <location>
        <begin position="316"/>
        <end position="589"/>
    </location>
</feature>
<evidence type="ECO:0000256" key="2">
    <source>
        <dbReference type="ARBA" id="ARBA00023015"/>
    </source>
</evidence>
<dbReference type="Gene3D" id="1.10.20.10">
    <property type="entry name" value="Histone, subunit A"/>
    <property type="match status" value="1"/>
</dbReference>
<dbReference type="OrthoDB" id="436852at2759"/>
<evidence type="ECO:0000256" key="4">
    <source>
        <dbReference type="ARBA" id="ARBA00023242"/>
    </source>
</evidence>
<dbReference type="GO" id="GO:0002039">
    <property type="term" value="F:p53 binding"/>
    <property type="evidence" value="ECO:0007669"/>
    <property type="project" value="TreeGrafter"/>
</dbReference>
<evidence type="ECO:0000313" key="8">
    <source>
        <dbReference type="EnsemblMetazoa" id="XP_026302192"/>
    </source>
</evidence>
<evidence type="ECO:0000256" key="5">
    <source>
        <dbReference type="SAM" id="MobiDB-lite"/>
    </source>
</evidence>
<feature type="compositionally biased region" description="Polar residues" evidence="5">
    <location>
        <begin position="239"/>
        <end position="251"/>
    </location>
</feature>
<feature type="region of interest" description="Disordered" evidence="5">
    <location>
        <begin position="222"/>
        <end position="266"/>
    </location>
</feature>
<evidence type="ECO:0000313" key="10">
    <source>
        <dbReference type="RefSeq" id="XP_026302192.1"/>
    </source>
</evidence>
<feature type="compositionally biased region" description="Basic residues" evidence="5">
    <location>
        <begin position="744"/>
        <end position="764"/>
    </location>
</feature>
<reference evidence="8" key="1">
    <citation type="submission" date="2021-01" db="UniProtKB">
        <authorList>
            <consortium name="EnsemblMetazoa"/>
        </authorList>
    </citation>
    <scope>IDENTIFICATION</scope>
    <source>
        <strain evidence="8">DH4</strain>
    </source>
</reference>
<organism evidence="8">
    <name type="scientific">Apis mellifera</name>
    <name type="common">Honeybee</name>
    <dbReference type="NCBI Taxonomy" id="7460"/>
    <lineage>
        <taxon>Eukaryota</taxon>
        <taxon>Metazoa</taxon>
        <taxon>Ecdysozoa</taxon>
        <taxon>Arthropoda</taxon>
        <taxon>Hexapoda</taxon>
        <taxon>Insecta</taxon>
        <taxon>Pterygota</taxon>
        <taxon>Neoptera</taxon>
        <taxon>Endopterygota</taxon>
        <taxon>Hymenoptera</taxon>
        <taxon>Apocrita</taxon>
        <taxon>Aculeata</taxon>
        <taxon>Apoidea</taxon>
        <taxon>Anthophila</taxon>
        <taxon>Apidae</taxon>
        <taxon>Apis</taxon>
    </lineage>
</organism>
<keyword evidence="9" id="KW-1185">Reference proteome</keyword>
<evidence type="ECO:0000256" key="1">
    <source>
        <dbReference type="ARBA" id="ARBA00004123"/>
    </source>
</evidence>
<accession>A0A8B8HDS2</accession>
<dbReference type="GO" id="GO:0005669">
    <property type="term" value="C:transcription factor TFIID complex"/>
    <property type="evidence" value="ECO:0007669"/>
    <property type="project" value="TreeGrafter"/>
</dbReference>
<comment type="subcellular location">
    <subcellularLocation>
        <location evidence="1">Nucleus</location>
    </subcellularLocation>
</comment>
<feature type="region of interest" description="Disordered" evidence="5">
    <location>
        <begin position="612"/>
        <end position="897"/>
    </location>
</feature>
<feature type="compositionally biased region" description="Basic and acidic residues" evidence="5">
    <location>
        <begin position="375"/>
        <end position="393"/>
    </location>
</feature>
<dbReference type="GO" id="GO:0045944">
    <property type="term" value="P:positive regulation of transcription by RNA polymerase II"/>
    <property type="evidence" value="ECO:0007669"/>
    <property type="project" value="TreeGrafter"/>
</dbReference>
<feature type="compositionally biased region" description="Basic and acidic residues" evidence="5">
    <location>
        <begin position="671"/>
        <end position="693"/>
    </location>
</feature>
<feature type="compositionally biased region" description="Basic and acidic residues" evidence="5">
    <location>
        <begin position="229"/>
        <end position="238"/>
    </location>
</feature>
<dbReference type="SMART" id="SM00576">
    <property type="entry name" value="BTP"/>
    <property type="match status" value="1"/>
</dbReference>
<keyword evidence="6" id="KW-1133">Transmembrane helix</keyword>
<dbReference type="GO" id="GO:0046982">
    <property type="term" value="F:protein heterodimerization activity"/>
    <property type="evidence" value="ECO:0007669"/>
    <property type="project" value="InterPro"/>
</dbReference>
<keyword evidence="3" id="KW-0804">Transcription</keyword>
<dbReference type="InterPro" id="IPR009072">
    <property type="entry name" value="Histone-fold"/>
</dbReference>
<feature type="domain" description="Bromodomain associated" evidence="7">
    <location>
        <begin position="9"/>
        <end position="85"/>
    </location>
</feature>
<feature type="compositionally biased region" description="Polar residues" evidence="5">
    <location>
        <begin position="660"/>
        <end position="670"/>
    </location>
</feature>